<feature type="domain" description="Peptidase S9A N-terminal" evidence="8">
    <location>
        <begin position="8"/>
        <end position="406"/>
    </location>
</feature>
<dbReference type="PRINTS" id="PR00862">
    <property type="entry name" value="PROLIGOPTASE"/>
</dbReference>
<keyword evidence="6" id="KW-0720">Serine protease</keyword>
<dbReference type="EMBL" id="JBHLTC010000052">
    <property type="protein sequence ID" value="MFC0629358.1"/>
    <property type="molecule type" value="Genomic_DNA"/>
</dbReference>
<dbReference type="Pfam" id="PF02897">
    <property type="entry name" value="Peptidase_S9_N"/>
    <property type="match status" value="1"/>
</dbReference>
<evidence type="ECO:0000256" key="6">
    <source>
        <dbReference type="ARBA" id="ARBA00022825"/>
    </source>
</evidence>
<dbReference type="PANTHER" id="PTHR42881:SF2">
    <property type="entry name" value="PROLYL ENDOPEPTIDASE"/>
    <property type="match status" value="1"/>
</dbReference>
<organism evidence="9 10">
    <name type="scientific">Kribbella deserti</name>
    <dbReference type="NCBI Taxonomy" id="1926257"/>
    <lineage>
        <taxon>Bacteria</taxon>
        <taxon>Bacillati</taxon>
        <taxon>Actinomycetota</taxon>
        <taxon>Actinomycetes</taxon>
        <taxon>Propionibacteriales</taxon>
        <taxon>Kribbellaceae</taxon>
        <taxon>Kribbella</taxon>
    </lineage>
</organism>
<evidence type="ECO:0000313" key="9">
    <source>
        <dbReference type="EMBL" id="MFC0629358.1"/>
    </source>
</evidence>
<dbReference type="InterPro" id="IPR029058">
    <property type="entry name" value="AB_hydrolase_fold"/>
</dbReference>
<comment type="catalytic activity">
    <reaction evidence="1">
        <text>Hydrolysis of Pro-|-Xaa &gt;&gt; Ala-|-Xaa in oligopeptides.</text>
        <dbReference type="EC" id="3.4.21.26"/>
    </reaction>
</comment>
<feature type="domain" description="Peptidase S9 prolyl oligopeptidase catalytic" evidence="7">
    <location>
        <begin position="469"/>
        <end position="678"/>
    </location>
</feature>
<dbReference type="PROSITE" id="PS00708">
    <property type="entry name" value="PRO_ENDOPEP_SER"/>
    <property type="match status" value="1"/>
</dbReference>
<evidence type="ECO:0000259" key="8">
    <source>
        <dbReference type="Pfam" id="PF02897"/>
    </source>
</evidence>
<evidence type="ECO:0000256" key="3">
    <source>
        <dbReference type="ARBA" id="ARBA00011897"/>
    </source>
</evidence>
<keyword evidence="4" id="KW-0645">Protease</keyword>
<gene>
    <name evidence="9" type="ORF">ACFFGN_35155</name>
</gene>
<dbReference type="Proteomes" id="UP001589890">
    <property type="component" value="Unassembled WGS sequence"/>
</dbReference>
<keyword evidence="10" id="KW-1185">Reference proteome</keyword>
<dbReference type="SUPFAM" id="SSF53474">
    <property type="entry name" value="alpha/beta-Hydrolases"/>
    <property type="match status" value="1"/>
</dbReference>
<evidence type="ECO:0000256" key="1">
    <source>
        <dbReference type="ARBA" id="ARBA00001070"/>
    </source>
</evidence>
<protein>
    <recommendedName>
        <fullName evidence="3">prolyl oligopeptidase</fullName>
        <ecNumber evidence="3">3.4.21.26</ecNumber>
    </recommendedName>
</protein>
<dbReference type="InterPro" id="IPR002471">
    <property type="entry name" value="Pept_S9_AS"/>
</dbReference>
<reference evidence="9 10" key="1">
    <citation type="submission" date="2024-09" db="EMBL/GenBank/DDBJ databases">
        <authorList>
            <person name="Sun Q."/>
            <person name="Mori K."/>
        </authorList>
    </citation>
    <scope>NUCLEOTIDE SEQUENCE [LARGE SCALE GENOMIC DNA]</scope>
    <source>
        <strain evidence="9 10">CGMCC 1.15906</strain>
    </source>
</reference>
<dbReference type="InterPro" id="IPR023302">
    <property type="entry name" value="Pept_S9A_N"/>
</dbReference>
<dbReference type="SUPFAM" id="SSF50993">
    <property type="entry name" value="Peptidase/esterase 'gauge' domain"/>
    <property type="match status" value="1"/>
</dbReference>
<name>A0ABV6QYT1_9ACTN</name>
<evidence type="ECO:0000259" key="7">
    <source>
        <dbReference type="Pfam" id="PF00326"/>
    </source>
</evidence>
<dbReference type="InterPro" id="IPR002470">
    <property type="entry name" value="Peptidase_S9A"/>
</dbReference>
<comment type="similarity">
    <text evidence="2">Belongs to the peptidase S9A family.</text>
</comment>
<dbReference type="EC" id="3.4.21.26" evidence="3"/>
<comment type="caution">
    <text evidence="9">The sequence shown here is derived from an EMBL/GenBank/DDBJ whole genome shotgun (WGS) entry which is preliminary data.</text>
</comment>
<keyword evidence="5" id="KW-0378">Hydrolase</keyword>
<evidence type="ECO:0000256" key="5">
    <source>
        <dbReference type="ARBA" id="ARBA00022801"/>
    </source>
</evidence>
<dbReference type="RefSeq" id="WP_380057299.1">
    <property type="nucleotide sequence ID" value="NZ_JBHLTC010000052.1"/>
</dbReference>
<evidence type="ECO:0000256" key="2">
    <source>
        <dbReference type="ARBA" id="ARBA00005228"/>
    </source>
</evidence>
<accession>A0ABV6QYT1</accession>
<sequence length="682" mass="75216">MALEFPAARVDQDSGFTLHGTWYDDPYAWMEDLDSPETQAWIDAQEAVSHGVLRELPGRDRLRAEVARATRHDRVSPPAKAGPNGREFRWQAGAADDKIKLMMRPDREASYQVVLDPNTWPNEEALVFAKPSPDGRFVAFGKSMRNTHDALIRVLDIASGELLPDRPRGTAHESLAWLPDSTGFFYAAEPDPADAEAGNAVYEHRLHVAEPARRVFGDDQGKDYWCVVKVSECGRFAVLTMWDFVHSNVVYLLRLTDRELIPVAPEMRSLNQVQVIGDRLLIHTDLDAPRGRACLATLDRPTEWHSLIPEKTDILQTVSGIGGRIYAVYSAKASHHVHIHSEDGSHLRELELPALGSVNYNTGEGVASGVTGSWSGDEVWVRFTSYVQPESYYRYDFATDALTPYHVPDVGLDPSDYETSQAWYESADGTPVSMFVVHRKGLPRDGDRPVRLSGYGGFGISAAPVFFPLNAAWLKLGGVFGHANVRGGGDYGREWHEAAIKTKRQNAFDDFIAAARWLVSSGYTRRERLASRGNSNGGLLVAVTALQAPEAFGAVFCRAPTLDMLRFPRFGHLGSATVEYGSPDDPVEGAYLAAYSPYQNVRADRDYPVMAFVPALNDRLAPPYDPLKMAARMQAENHVGGPYLLLPLRDSGHGGGTTLSAQVDQDTDELAFYCWALGVAPA</sequence>
<dbReference type="Pfam" id="PF00326">
    <property type="entry name" value="Peptidase_S9"/>
    <property type="match status" value="1"/>
</dbReference>
<dbReference type="Gene3D" id="2.130.10.120">
    <property type="entry name" value="Prolyl oligopeptidase, N-terminal domain"/>
    <property type="match status" value="1"/>
</dbReference>
<dbReference type="Gene3D" id="3.40.50.1820">
    <property type="entry name" value="alpha/beta hydrolase"/>
    <property type="match status" value="1"/>
</dbReference>
<evidence type="ECO:0000313" key="10">
    <source>
        <dbReference type="Proteomes" id="UP001589890"/>
    </source>
</evidence>
<dbReference type="InterPro" id="IPR001375">
    <property type="entry name" value="Peptidase_S9_cat"/>
</dbReference>
<evidence type="ECO:0000256" key="4">
    <source>
        <dbReference type="ARBA" id="ARBA00022670"/>
    </source>
</evidence>
<proteinExistence type="inferred from homology"/>
<dbReference type="InterPro" id="IPR051167">
    <property type="entry name" value="Prolyl_oligopep/macrocyclase"/>
</dbReference>
<dbReference type="PANTHER" id="PTHR42881">
    <property type="entry name" value="PROLYL ENDOPEPTIDASE"/>
    <property type="match status" value="1"/>
</dbReference>